<sequence>MSDKLTKVDIITSKGRFEELKKALDDIGITGMTVTNVSGCGMQKGHKEYYRGLAMDINLIPKVKVEVVVCEVPVDLVVETAKKVLHTGEIGDGKIFVYNVENVIRISTGDEGRAALQYKKS</sequence>
<evidence type="ECO:0000256" key="1">
    <source>
        <dbReference type="RuleBase" id="RU003936"/>
    </source>
</evidence>
<protein>
    <submittedName>
        <fullName evidence="2">p-II family nitrogen regulator</fullName>
    </submittedName>
</protein>
<gene>
    <name evidence="2" type="ORF">BS101_02830</name>
</gene>
<evidence type="ECO:0000313" key="2">
    <source>
        <dbReference type="EMBL" id="APM37752.1"/>
    </source>
</evidence>
<dbReference type="Proteomes" id="UP000184604">
    <property type="component" value="Chromosome"/>
</dbReference>
<dbReference type="Pfam" id="PF00543">
    <property type="entry name" value="P-II"/>
    <property type="match status" value="1"/>
</dbReference>
<dbReference type="Gene3D" id="3.30.70.120">
    <property type="match status" value="1"/>
</dbReference>
<dbReference type="SUPFAM" id="SSF54913">
    <property type="entry name" value="GlnB-like"/>
    <property type="match status" value="1"/>
</dbReference>
<proteinExistence type="inferred from homology"/>
<dbReference type="InterPro" id="IPR011322">
    <property type="entry name" value="N-reg_PII-like_a/b"/>
</dbReference>
<dbReference type="GO" id="GO:0005524">
    <property type="term" value="F:ATP binding"/>
    <property type="evidence" value="ECO:0007669"/>
    <property type="project" value="TreeGrafter"/>
</dbReference>
<dbReference type="RefSeq" id="WP_011989000.1">
    <property type="nucleotide sequence ID" value="NZ_CP018335.1"/>
</dbReference>
<comment type="similarity">
    <text evidence="1">Belongs to the P(II) protein family.</text>
</comment>
<dbReference type="GO" id="GO:0005829">
    <property type="term" value="C:cytosol"/>
    <property type="evidence" value="ECO:0007669"/>
    <property type="project" value="TreeGrafter"/>
</dbReference>
<organism evidence="2 3">
    <name type="scientific">Clostridium kluyveri</name>
    <dbReference type="NCBI Taxonomy" id="1534"/>
    <lineage>
        <taxon>Bacteria</taxon>
        <taxon>Bacillati</taxon>
        <taxon>Bacillota</taxon>
        <taxon>Clostridia</taxon>
        <taxon>Eubacteriales</taxon>
        <taxon>Clostridiaceae</taxon>
        <taxon>Clostridium</taxon>
    </lineage>
</organism>
<dbReference type="InterPro" id="IPR017918">
    <property type="entry name" value="N-reg_PII_CS"/>
</dbReference>
<dbReference type="EMBL" id="CP018335">
    <property type="protein sequence ID" value="APM37752.1"/>
    <property type="molecule type" value="Genomic_DNA"/>
</dbReference>
<dbReference type="PANTHER" id="PTHR30115">
    <property type="entry name" value="NITROGEN REGULATORY PROTEIN P-II"/>
    <property type="match status" value="1"/>
</dbReference>
<dbReference type="InterPro" id="IPR002187">
    <property type="entry name" value="N-reg_PII"/>
</dbReference>
<dbReference type="PANTHER" id="PTHR30115:SF11">
    <property type="entry name" value="NITROGEN REGULATORY PROTEIN P-II HOMOLOG"/>
    <property type="match status" value="1"/>
</dbReference>
<dbReference type="SMART" id="SM00938">
    <property type="entry name" value="P-II"/>
    <property type="match status" value="1"/>
</dbReference>
<reference evidence="2 3" key="1">
    <citation type="submission" date="2016-12" db="EMBL/GenBank/DDBJ databases">
        <title>Complete genome sequence of Clostridium kluyveri JZZ isolated from the pit mud of a Chinese flavor liquor-making factory.</title>
        <authorList>
            <person name="Wang Y."/>
        </authorList>
    </citation>
    <scope>NUCLEOTIDE SEQUENCE [LARGE SCALE GENOMIC DNA]</scope>
    <source>
        <strain evidence="2 3">JZZ</strain>
    </source>
</reference>
<dbReference type="InterPro" id="IPR015867">
    <property type="entry name" value="N-reg_PII/ATP_PRibTrfase_C"/>
</dbReference>
<accession>A0A1L5F482</accession>
<dbReference type="AlphaFoldDB" id="A0A1L5F482"/>
<evidence type="ECO:0000313" key="3">
    <source>
        <dbReference type="Proteomes" id="UP000184604"/>
    </source>
</evidence>
<dbReference type="PROSITE" id="PS00638">
    <property type="entry name" value="PII_GLNB_CTER"/>
    <property type="match status" value="1"/>
</dbReference>
<dbReference type="OrthoDB" id="9802729at2"/>
<name>A0A1L5F482_CLOKL</name>
<dbReference type="GO" id="GO:0030234">
    <property type="term" value="F:enzyme regulator activity"/>
    <property type="evidence" value="ECO:0007669"/>
    <property type="project" value="InterPro"/>
</dbReference>
<dbReference type="PRINTS" id="PR00340">
    <property type="entry name" value="PIIGLNB"/>
</dbReference>
<dbReference type="GO" id="GO:0006808">
    <property type="term" value="P:regulation of nitrogen utilization"/>
    <property type="evidence" value="ECO:0007669"/>
    <property type="project" value="InterPro"/>
</dbReference>
<dbReference type="OMA" id="VECIIRP"/>
<dbReference type="PROSITE" id="PS51343">
    <property type="entry name" value="PII_GLNB_DOM"/>
    <property type="match status" value="1"/>
</dbReference>